<dbReference type="GO" id="GO:0042790">
    <property type="term" value="P:nucleolar large rRNA transcription by RNA polymerase I"/>
    <property type="evidence" value="ECO:0007669"/>
    <property type="project" value="TreeGrafter"/>
</dbReference>
<dbReference type="OrthoDB" id="10069252at2759"/>
<evidence type="ECO:0000256" key="4">
    <source>
        <dbReference type="ARBA" id="ARBA00022723"/>
    </source>
</evidence>
<dbReference type="GO" id="GO:0001164">
    <property type="term" value="F:RNA polymerase I core promoter sequence-specific DNA binding"/>
    <property type="evidence" value="ECO:0007669"/>
    <property type="project" value="InterPro"/>
</dbReference>
<keyword evidence="6" id="KW-0862">Zinc</keyword>
<feature type="region of interest" description="Disordered" evidence="12">
    <location>
        <begin position="196"/>
        <end position="216"/>
    </location>
</feature>
<evidence type="ECO:0000256" key="8">
    <source>
        <dbReference type="ARBA" id="ARBA00023125"/>
    </source>
</evidence>
<evidence type="ECO:0000256" key="5">
    <source>
        <dbReference type="ARBA" id="ARBA00022771"/>
    </source>
</evidence>
<dbReference type="EMBL" id="CAJNOC010000333">
    <property type="protein sequence ID" value="CAF0746594.1"/>
    <property type="molecule type" value="Genomic_DNA"/>
</dbReference>
<reference evidence="14" key="1">
    <citation type="submission" date="2021-02" db="EMBL/GenBank/DDBJ databases">
        <authorList>
            <person name="Nowell W R."/>
        </authorList>
    </citation>
    <scope>NUCLEOTIDE SEQUENCE</scope>
    <source>
        <strain evidence="14">Ploen Becks lab</strain>
    </source>
</reference>
<dbReference type="GO" id="GO:0005668">
    <property type="term" value="C:RNA polymerase transcription factor SL1 complex"/>
    <property type="evidence" value="ECO:0007669"/>
    <property type="project" value="TreeGrafter"/>
</dbReference>
<dbReference type="Proteomes" id="UP000663879">
    <property type="component" value="Unassembled WGS sequence"/>
</dbReference>
<sequence length="607" mass="71603">MPKLICSICESDSFENIDGFYYCNVCGNKSQNVCDIELSDEELAVGANDLTSSPIKSTKIRQKDENRELENMVEKNYSTFEVYNYMLKRQCDDLIRLGVDPMIKEVVLKLWIKYMKKLKVAFLENETENIDTRNIKWTRDKKFFEIYHLDLNHAKEEKAIKENLMNEKNEFNFGIYSNYKTTIDDEEENKMIVDYNPSNENIDENESNNDSDQESIKNEENFLEEELNNSFDLAPENQKNILLIKFEWVRMPHTIALLNLGLLMIKSQFLITDLIRFIYNGKVSYFNVDEVLPHHMEFNYQEDSTMFNLLSVPQADYLRYLTSKLGQFLEIDEIELIKLSKITDRFVLDLNLPNELISIVYLLMEKEKPIEILNIQKAEYENLEACALSYIFVSIVVLFVYDNYDDVSLLFEKNKERVFCLEEWIKTMQNKLKNVKTEYFGCDLEDVMTIEDLKSLKVLNLKHRHKLRTKAYLAQYRKDDILTTLRAPLENEIDSIENDMSNLEINENLFFISKLDHQGLGDFSSKSIEPYFNTEKLNIIGQECFKSMNFKTFLKDLIEPADLRGKYLLGLQTSTLDWLLEIFSDISLTRDFLKMFDHVKKLLNKIK</sequence>
<keyword evidence="9" id="KW-0804">Transcription</keyword>
<dbReference type="AlphaFoldDB" id="A0A813P0Z4"/>
<evidence type="ECO:0000256" key="7">
    <source>
        <dbReference type="ARBA" id="ARBA00023015"/>
    </source>
</evidence>
<keyword evidence="15" id="KW-1185">Reference proteome</keyword>
<dbReference type="GO" id="GO:0070860">
    <property type="term" value="C:RNA polymerase I core factor complex"/>
    <property type="evidence" value="ECO:0007669"/>
    <property type="project" value="InterPro"/>
</dbReference>
<evidence type="ECO:0000313" key="14">
    <source>
        <dbReference type="EMBL" id="CAF0746594.1"/>
    </source>
</evidence>
<evidence type="ECO:0000256" key="11">
    <source>
        <dbReference type="ARBA" id="ARBA00032500"/>
    </source>
</evidence>
<keyword evidence="7" id="KW-0805">Transcription regulation</keyword>
<evidence type="ECO:0000256" key="10">
    <source>
        <dbReference type="ARBA" id="ARBA00023242"/>
    </source>
</evidence>
<dbReference type="GO" id="GO:0008270">
    <property type="term" value="F:zinc ion binding"/>
    <property type="evidence" value="ECO:0007669"/>
    <property type="project" value="UniProtKB-KW"/>
</dbReference>
<keyword evidence="8" id="KW-0238">DNA-binding</keyword>
<evidence type="ECO:0000256" key="6">
    <source>
        <dbReference type="ARBA" id="ARBA00022833"/>
    </source>
</evidence>
<accession>A0A813P0Z4</accession>
<evidence type="ECO:0000256" key="1">
    <source>
        <dbReference type="ARBA" id="ARBA00004604"/>
    </source>
</evidence>
<evidence type="ECO:0000256" key="9">
    <source>
        <dbReference type="ARBA" id="ARBA00023163"/>
    </source>
</evidence>
<dbReference type="PANTHER" id="PTHR31576:SF2">
    <property type="entry name" value="TATA BOX-BINDING PROTEIN-ASSOCIATED FACTOR RNA POLYMERASE I SUBUNIT B"/>
    <property type="match status" value="1"/>
</dbReference>
<keyword evidence="4" id="KW-0479">Metal-binding</keyword>
<keyword evidence="5" id="KW-0863">Zinc-finger</keyword>
<protein>
    <recommendedName>
        <fullName evidence="3">TATA box-binding protein-associated factor RNA polymerase I subunit B</fullName>
    </recommendedName>
    <alternativeName>
        <fullName evidence="11">TATA box-binding protein-associated factor 1B</fullName>
    </alternativeName>
</protein>
<proteinExistence type="inferred from homology"/>
<feature type="domain" description="RRN7-type" evidence="13">
    <location>
        <begin position="5"/>
        <end position="29"/>
    </location>
</feature>
<evidence type="ECO:0000256" key="12">
    <source>
        <dbReference type="SAM" id="MobiDB-lite"/>
    </source>
</evidence>
<dbReference type="Pfam" id="PF11781">
    <property type="entry name" value="Zn_ribbon_RRN7"/>
    <property type="match status" value="1"/>
</dbReference>
<evidence type="ECO:0000256" key="2">
    <source>
        <dbReference type="ARBA" id="ARBA00006899"/>
    </source>
</evidence>
<gene>
    <name evidence="14" type="ORF">OXX778_LOCUS3685</name>
</gene>
<comment type="subcellular location">
    <subcellularLocation>
        <location evidence="1">Nucleus</location>
        <location evidence="1">Nucleolus</location>
    </subcellularLocation>
</comment>
<comment type="caution">
    <text evidence="14">The sequence shown here is derived from an EMBL/GenBank/DDBJ whole genome shotgun (WGS) entry which is preliminary data.</text>
</comment>
<feature type="compositionally biased region" description="Acidic residues" evidence="12">
    <location>
        <begin position="201"/>
        <end position="213"/>
    </location>
</feature>
<evidence type="ECO:0000259" key="13">
    <source>
        <dbReference type="Pfam" id="PF11781"/>
    </source>
</evidence>
<evidence type="ECO:0000313" key="15">
    <source>
        <dbReference type="Proteomes" id="UP000663879"/>
    </source>
</evidence>
<keyword evidence="10" id="KW-0539">Nucleus</keyword>
<dbReference type="InterPro" id="IPR033599">
    <property type="entry name" value="TAF1B/Rrn7"/>
</dbReference>
<dbReference type="PANTHER" id="PTHR31576">
    <property type="entry name" value="TATA BOX-BINDING PROTEIN-ASSOCIATED FACTOR RNA POLYMERASE I SUBUNIT B"/>
    <property type="match status" value="1"/>
</dbReference>
<name>A0A813P0Z4_9BILA</name>
<organism evidence="14 15">
    <name type="scientific">Brachionus calyciflorus</name>
    <dbReference type="NCBI Taxonomy" id="104777"/>
    <lineage>
        <taxon>Eukaryota</taxon>
        <taxon>Metazoa</taxon>
        <taxon>Spiralia</taxon>
        <taxon>Gnathifera</taxon>
        <taxon>Rotifera</taxon>
        <taxon>Eurotatoria</taxon>
        <taxon>Monogononta</taxon>
        <taxon>Pseudotrocha</taxon>
        <taxon>Ploima</taxon>
        <taxon>Brachionidae</taxon>
        <taxon>Brachionus</taxon>
    </lineage>
</organism>
<dbReference type="InterPro" id="IPR021752">
    <property type="entry name" value="TF_Rrn7_Zf"/>
</dbReference>
<comment type="similarity">
    <text evidence="2">Belongs to the RRN7/TAF1B family.</text>
</comment>
<evidence type="ECO:0000256" key="3">
    <source>
        <dbReference type="ARBA" id="ARBA00018994"/>
    </source>
</evidence>